<dbReference type="GeneID" id="31892069"/>
<dbReference type="AlphaFoldDB" id="A0A090FI05"/>
<evidence type="ECO:0000313" key="3">
    <source>
        <dbReference type="Proteomes" id="UP000046373"/>
    </source>
</evidence>
<feature type="domain" description="Glutamine amidotransferase" evidence="1">
    <location>
        <begin position="38"/>
        <end position="175"/>
    </location>
</feature>
<organism evidence="2 3">
    <name type="scientific">Mesorhizobium plurifarium</name>
    <dbReference type="NCBI Taxonomy" id="69974"/>
    <lineage>
        <taxon>Bacteria</taxon>
        <taxon>Pseudomonadati</taxon>
        <taxon>Pseudomonadota</taxon>
        <taxon>Alphaproteobacteria</taxon>
        <taxon>Hyphomicrobiales</taxon>
        <taxon>Phyllobacteriaceae</taxon>
        <taxon>Mesorhizobium</taxon>
    </lineage>
</organism>
<dbReference type="PANTHER" id="PTHR42695">
    <property type="entry name" value="GLUTAMINE AMIDOTRANSFERASE YLR126C-RELATED"/>
    <property type="match status" value="1"/>
</dbReference>
<gene>
    <name evidence="2" type="ORF">MPLDJ20_320082</name>
</gene>
<evidence type="ECO:0000259" key="1">
    <source>
        <dbReference type="Pfam" id="PF00117"/>
    </source>
</evidence>
<proteinExistence type="predicted"/>
<dbReference type="Proteomes" id="UP000046373">
    <property type="component" value="Unassembled WGS sequence"/>
</dbReference>
<sequence length="226" mass="25009">MKRIVLVRHSEEPGDDHVQTTLEANGHAVTTAMPFKGEAIDLNAVDGAVIYGGPFNVFDTDKHPFLDDEAALIEHCLDNDLPLLGICQGAQQIAWHLGANVGPVESGIREFGYFEITPTPEAGDFLDRLLFLPQNHFHTFALPAGAVHLASSETFPNQAFRIGDKTYALQFHAEQGPAGFRRWQERQGAPYGTLGAQDRDEQDRLMEVHHAAQHAWIRGFVTKLFG</sequence>
<dbReference type="EMBL" id="CCNB01000026">
    <property type="protein sequence ID" value="CDX41274.1"/>
    <property type="molecule type" value="Genomic_DNA"/>
</dbReference>
<dbReference type="InterPro" id="IPR029062">
    <property type="entry name" value="Class_I_gatase-like"/>
</dbReference>
<dbReference type="Gene3D" id="3.40.50.880">
    <property type="match status" value="1"/>
</dbReference>
<dbReference type="GO" id="GO:0016740">
    <property type="term" value="F:transferase activity"/>
    <property type="evidence" value="ECO:0007669"/>
    <property type="project" value="UniProtKB-KW"/>
</dbReference>
<dbReference type="GO" id="GO:0005829">
    <property type="term" value="C:cytosol"/>
    <property type="evidence" value="ECO:0007669"/>
    <property type="project" value="TreeGrafter"/>
</dbReference>
<evidence type="ECO:0000313" key="2">
    <source>
        <dbReference type="EMBL" id="CDX41274.1"/>
    </source>
</evidence>
<reference evidence="2 3" key="1">
    <citation type="submission" date="2014-08" db="EMBL/GenBank/DDBJ databases">
        <authorList>
            <person name="Moulin Lionel"/>
        </authorList>
    </citation>
    <scope>NUCLEOTIDE SEQUENCE [LARGE SCALE GENOMIC DNA]</scope>
</reference>
<dbReference type="PANTHER" id="PTHR42695:SF5">
    <property type="entry name" value="GLUTAMINE AMIDOTRANSFERASE YLR126C-RELATED"/>
    <property type="match status" value="1"/>
</dbReference>
<dbReference type="InterPro" id="IPR017926">
    <property type="entry name" value="GATASE"/>
</dbReference>
<dbReference type="SUPFAM" id="SSF52317">
    <property type="entry name" value="Class I glutamine amidotransferase-like"/>
    <property type="match status" value="1"/>
</dbReference>
<name>A0A090FI05_MESPL</name>
<dbReference type="InterPro" id="IPR044992">
    <property type="entry name" value="ChyE-like"/>
</dbReference>
<dbReference type="Pfam" id="PF00117">
    <property type="entry name" value="GATase"/>
    <property type="match status" value="1"/>
</dbReference>
<accession>A0A090FI05</accession>
<keyword evidence="2" id="KW-0315">Glutamine amidotransferase</keyword>
<dbReference type="PROSITE" id="PS51273">
    <property type="entry name" value="GATASE_TYPE_1"/>
    <property type="match status" value="1"/>
</dbReference>
<keyword evidence="2" id="KW-0808">Transferase</keyword>
<protein>
    <submittedName>
        <fullName evidence="2">Glutamine amidotransferase class-I</fullName>
    </submittedName>
</protein>
<dbReference type="CDD" id="cd01741">
    <property type="entry name" value="GATase1_1"/>
    <property type="match status" value="1"/>
</dbReference>